<proteinExistence type="predicted"/>
<evidence type="ECO:0000313" key="2">
    <source>
        <dbReference type="EMBL" id="MBV4360017.1"/>
    </source>
</evidence>
<comment type="caution">
    <text evidence="2">The sequence shown here is derived from an EMBL/GenBank/DDBJ whole genome shotgun (WGS) entry which is preliminary data.</text>
</comment>
<keyword evidence="1" id="KW-0732">Signal</keyword>
<accession>A0A9E2W9P6</accession>
<evidence type="ECO:0008006" key="4">
    <source>
        <dbReference type="Google" id="ProtNLM"/>
    </source>
</evidence>
<dbReference type="EMBL" id="JAHSPG010000016">
    <property type="protein sequence ID" value="MBV4360017.1"/>
    <property type="molecule type" value="Genomic_DNA"/>
</dbReference>
<dbReference type="RefSeq" id="WP_217794270.1">
    <property type="nucleotide sequence ID" value="NZ_JAHSPG010000016.1"/>
</dbReference>
<feature type="chain" id="PRO_5038877501" description="Lipoprotein" evidence="1">
    <location>
        <begin position="24"/>
        <end position="178"/>
    </location>
</feature>
<dbReference type="AlphaFoldDB" id="A0A9E2W9P6"/>
<organism evidence="2 3">
    <name type="scientific">Pinibacter aurantiacus</name>
    <dbReference type="NCBI Taxonomy" id="2851599"/>
    <lineage>
        <taxon>Bacteria</taxon>
        <taxon>Pseudomonadati</taxon>
        <taxon>Bacteroidota</taxon>
        <taxon>Chitinophagia</taxon>
        <taxon>Chitinophagales</taxon>
        <taxon>Chitinophagaceae</taxon>
        <taxon>Pinibacter</taxon>
    </lineage>
</organism>
<keyword evidence="3" id="KW-1185">Reference proteome</keyword>
<evidence type="ECO:0000313" key="3">
    <source>
        <dbReference type="Proteomes" id="UP000812270"/>
    </source>
</evidence>
<dbReference type="Proteomes" id="UP000812270">
    <property type="component" value="Unassembled WGS sequence"/>
</dbReference>
<feature type="signal peptide" evidence="1">
    <location>
        <begin position="1"/>
        <end position="23"/>
    </location>
</feature>
<dbReference type="PROSITE" id="PS51257">
    <property type="entry name" value="PROKAR_LIPOPROTEIN"/>
    <property type="match status" value="1"/>
</dbReference>
<gene>
    <name evidence="2" type="ORF">KTO63_22820</name>
</gene>
<sequence>MKTRLLTSLLLSFIYLLTLSSCQKEQNDSSNYLFHNTDKYSIPFGTFTNKDGSGMQMALSSLDFHFTHVYIGPCYYVNIFLKDNSIADGRYTTGNFTFKSHNDSSFDSTKNFDAATVILNRTYQHDTLYTDGTTFNLLTNGTVSINKHVDWYDITYELHYGSELITGNFSGKLYNNNH</sequence>
<evidence type="ECO:0000256" key="1">
    <source>
        <dbReference type="SAM" id="SignalP"/>
    </source>
</evidence>
<reference evidence="2" key="1">
    <citation type="submission" date="2021-06" db="EMBL/GenBank/DDBJ databases">
        <authorList>
            <person name="Huq M.A."/>
        </authorList>
    </citation>
    <scope>NUCLEOTIDE SEQUENCE</scope>
    <source>
        <strain evidence="2">MAH-26</strain>
    </source>
</reference>
<name>A0A9E2W9P6_9BACT</name>
<protein>
    <recommendedName>
        <fullName evidence="4">Lipoprotein</fullName>
    </recommendedName>
</protein>